<evidence type="ECO:0000256" key="2">
    <source>
        <dbReference type="ARBA" id="ARBA00009045"/>
    </source>
</evidence>
<comment type="similarity">
    <text evidence="2">Belongs to the peptidase S54 family.</text>
</comment>
<dbReference type="InterPro" id="IPR035952">
    <property type="entry name" value="Rhomboid-like_sf"/>
</dbReference>
<feature type="transmembrane region" description="Helical" evidence="7">
    <location>
        <begin position="172"/>
        <end position="192"/>
    </location>
</feature>
<dbReference type="RefSeq" id="WP_202624333.1">
    <property type="nucleotide sequence ID" value="NZ_BLJN01000001.1"/>
</dbReference>
<evidence type="ECO:0000256" key="1">
    <source>
        <dbReference type="ARBA" id="ARBA00004141"/>
    </source>
</evidence>
<feature type="transmembrane region" description="Helical" evidence="7">
    <location>
        <begin position="46"/>
        <end position="73"/>
    </location>
</feature>
<dbReference type="Pfam" id="PF01694">
    <property type="entry name" value="Rhomboid"/>
    <property type="match status" value="1"/>
</dbReference>
<sequence length="200" mass="22381">MSLQLSPALIIFVVTIATSLVGLFGNTKVIEHCIFRPYWFLRRRQYHTIVTSTLVHGDLMHLIFNMVTFWAFGFLLERAIGWVHFLTLYFAGMLISHVGTYIKHKSDPEYASLGASGAILAVLFAAIVLFPDNSLYIIPIPVPIPAPLFGIGFLAYSWWASRNPQGRINHDAHFTGAITGLVYVALVAPEAYRYLLANLL</sequence>
<dbReference type="SUPFAM" id="SSF144091">
    <property type="entry name" value="Rhomboid-like"/>
    <property type="match status" value="1"/>
</dbReference>
<dbReference type="Gene3D" id="1.20.1540.10">
    <property type="entry name" value="Rhomboid-like"/>
    <property type="match status" value="1"/>
</dbReference>
<comment type="subcellular location">
    <subcellularLocation>
        <location evidence="1">Membrane</location>
        <topology evidence="1">Multi-pass membrane protein</topology>
    </subcellularLocation>
</comment>
<feature type="transmembrane region" description="Helical" evidence="7">
    <location>
        <begin position="136"/>
        <end position="160"/>
    </location>
</feature>
<keyword evidence="10" id="KW-1185">Reference proteome</keyword>
<dbReference type="Proteomes" id="UP000445000">
    <property type="component" value="Unassembled WGS sequence"/>
</dbReference>
<feature type="transmembrane region" description="Helical" evidence="7">
    <location>
        <begin position="79"/>
        <end position="98"/>
    </location>
</feature>
<accession>A0A829Y6H2</accession>
<dbReference type="AlphaFoldDB" id="A0A829Y6H2"/>
<dbReference type="GO" id="GO:0016020">
    <property type="term" value="C:membrane"/>
    <property type="evidence" value="ECO:0007669"/>
    <property type="project" value="UniProtKB-SubCell"/>
</dbReference>
<dbReference type="PANTHER" id="PTHR43731:SF14">
    <property type="entry name" value="PRESENILIN-ASSOCIATED RHOMBOID-LIKE PROTEIN, MITOCHONDRIAL"/>
    <property type="match status" value="1"/>
</dbReference>
<dbReference type="InterPro" id="IPR022764">
    <property type="entry name" value="Peptidase_S54_rhomboid_dom"/>
</dbReference>
<keyword evidence="3 7" id="KW-0812">Transmembrane</keyword>
<evidence type="ECO:0000256" key="5">
    <source>
        <dbReference type="ARBA" id="ARBA00022989"/>
    </source>
</evidence>
<keyword evidence="9" id="KW-0645">Protease</keyword>
<feature type="transmembrane region" description="Helical" evidence="7">
    <location>
        <begin position="110"/>
        <end position="130"/>
    </location>
</feature>
<dbReference type="InterPro" id="IPR050925">
    <property type="entry name" value="Rhomboid_protease_S54"/>
</dbReference>
<feature type="transmembrane region" description="Helical" evidence="7">
    <location>
        <begin position="6"/>
        <end position="25"/>
    </location>
</feature>
<name>A0A829Y6H2_9GAMM</name>
<evidence type="ECO:0000313" key="9">
    <source>
        <dbReference type="EMBL" id="GFE78827.1"/>
    </source>
</evidence>
<protein>
    <submittedName>
        <fullName evidence="9">Rhomboid family intramembrane serine protease</fullName>
    </submittedName>
</protein>
<evidence type="ECO:0000256" key="4">
    <source>
        <dbReference type="ARBA" id="ARBA00022801"/>
    </source>
</evidence>
<feature type="domain" description="Peptidase S54 rhomboid" evidence="8">
    <location>
        <begin position="44"/>
        <end position="188"/>
    </location>
</feature>
<evidence type="ECO:0000259" key="8">
    <source>
        <dbReference type="Pfam" id="PF01694"/>
    </source>
</evidence>
<organism evidence="9 10">
    <name type="scientific">Steroidobacter agaridevorans</name>
    <dbReference type="NCBI Taxonomy" id="2695856"/>
    <lineage>
        <taxon>Bacteria</taxon>
        <taxon>Pseudomonadati</taxon>
        <taxon>Pseudomonadota</taxon>
        <taxon>Gammaproteobacteria</taxon>
        <taxon>Steroidobacterales</taxon>
        <taxon>Steroidobacteraceae</taxon>
        <taxon>Steroidobacter</taxon>
    </lineage>
</organism>
<evidence type="ECO:0000313" key="10">
    <source>
        <dbReference type="Proteomes" id="UP000445000"/>
    </source>
</evidence>
<keyword evidence="4" id="KW-0378">Hydrolase</keyword>
<evidence type="ECO:0000256" key="3">
    <source>
        <dbReference type="ARBA" id="ARBA00022692"/>
    </source>
</evidence>
<gene>
    <name evidence="9" type="primary">glpG</name>
    <name evidence="9" type="ORF">GCM10011487_08270</name>
</gene>
<comment type="caution">
    <text evidence="9">The sequence shown here is derived from an EMBL/GenBank/DDBJ whole genome shotgun (WGS) entry which is preliminary data.</text>
</comment>
<keyword evidence="5 7" id="KW-1133">Transmembrane helix</keyword>
<dbReference type="GO" id="GO:0006508">
    <property type="term" value="P:proteolysis"/>
    <property type="evidence" value="ECO:0007669"/>
    <property type="project" value="UniProtKB-KW"/>
</dbReference>
<evidence type="ECO:0000256" key="7">
    <source>
        <dbReference type="SAM" id="Phobius"/>
    </source>
</evidence>
<proteinExistence type="inferred from homology"/>
<evidence type="ECO:0000256" key="6">
    <source>
        <dbReference type="ARBA" id="ARBA00023136"/>
    </source>
</evidence>
<keyword evidence="6 7" id="KW-0472">Membrane</keyword>
<dbReference type="PANTHER" id="PTHR43731">
    <property type="entry name" value="RHOMBOID PROTEASE"/>
    <property type="match status" value="1"/>
</dbReference>
<reference evidence="10" key="1">
    <citation type="submission" date="2020-01" db="EMBL/GenBank/DDBJ databases">
        <title>'Steroidobacter agaridevorans' sp. nov., agar-degrading bacteria isolated from rhizosphere soils.</title>
        <authorList>
            <person name="Ikenaga M."/>
            <person name="Kataoka M."/>
            <person name="Murouchi A."/>
            <person name="Katsuragi S."/>
            <person name="Sakai M."/>
        </authorList>
    </citation>
    <scope>NUCLEOTIDE SEQUENCE [LARGE SCALE GENOMIC DNA]</scope>
    <source>
        <strain evidence="10">YU21-B</strain>
    </source>
</reference>
<dbReference type="GO" id="GO:0004252">
    <property type="term" value="F:serine-type endopeptidase activity"/>
    <property type="evidence" value="ECO:0007669"/>
    <property type="project" value="InterPro"/>
</dbReference>
<dbReference type="EMBL" id="BLJN01000001">
    <property type="protein sequence ID" value="GFE78827.1"/>
    <property type="molecule type" value="Genomic_DNA"/>
</dbReference>